<protein>
    <submittedName>
        <fullName evidence="1">Uncharacterized protein</fullName>
    </submittedName>
</protein>
<evidence type="ECO:0000313" key="2">
    <source>
        <dbReference type="Proteomes" id="UP000034805"/>
    </source>
</evidence>
<dbReference type="PANTHER" id="PTHR35354">
    <property type="entry name" value="RGD1561648"/>
    <property type="match status" value="1"/>
</dbReference>
<evidence type="ECO:0000313" key="1">
    <source>
        <dbReference type="EMBL" id="KPP66939.1"/>
    </source>
</evidence>
<organism evidence="1 2">
    <name type="scientific">Scleropages formosus</name>
    <name type="common">Asian bonytongue</name>
    <name type="synonym">Osteoglossum formosum</name>
    <dbReference type="NCBI Taxonomy" id="113540"/>
    <lineage>
        <taxon>Eukaryota</taxon>
        <taxon>Metazoa</taxon>
        <taxon>Chordata</taxon>
        <taxon>Craniata</taxon>
        <taxon>Vertebrata</taxon>
        <taxon>Euteleostomi</taxon>
        <taxon>Actinopterygii</taxon>
        <taxon>Neopterygii</taxon>
        <taxon>Teleostei</taxon>
        <taxon>Osteoglossocephala</taxon>
        <taxon>Osteoglossomorpha</taxon>
        <taxon>Osteoglossiformes</taxon>
        <taxon>Osteoglossidae</taxon>
        <taxon>Scleropages</taxon>
    </lineage>
</organism>
<accession>A0A0P7WYI9</accession>
<dbReference type="Proteomes" id="UP000034805">
    <property type="component" value="Unassembled WGS sequence"/>
</dbReference>
<dbReference type="PANTHER" id="PTHR35354:SF1">
    <property type="entry name" value="RGD1561648"/>
    <property type="match status" value="1"/>
</dbReference>
<comment type="caution">
    <text evidence="1">The sequence shown here is derived from an EMBL/GenBank/DDBJ whole genome shotgun (WGS) entry which is preliminary data.</text>
</comment>
<gene>
    <name evidence="1" type="ORF">Z043_114517</name>
</gene>
<dbReference type="AlphaFoldDB" id="A0A0P7WYI9"/>
<dbReference type="EMBL" id="JARO02005335">
    <property type="protein sequence ID" value="KPP66939.1"/>
    <property type="molecule type" value="Genomic_DNA"/>
</dbReference>
<sequence>MATADSGGLLCGRNSKLDSFLKRNTERSLYERIRAYEPCVVLSESVSKVFMYVVLSDDSIHLVEFPPRTVRRVVGFGDVIDIDLVRSARAHNLLIVAH</sequence>
<dbReference type="Pfam" id="PF15087">
    <property type="entry name" value="DUF4551"/>
    <property type="match status" value="1"/>
</dbReference>
<reference evidence="1 2" key="1">
    <citation type="submission" date="2015-08" db="EMBL/GenBank/DDBJ databases">
        <title>The genome of the Asian arowana (Scleropages formosus).</title>
        <authorList>
            <person name="Tan M.H."/>
            <person name="Gan H.M."/>
            <person name="Croft L.J."/>
            <person name="Austin C.M."/>
        </authorList>
    </citation>
    <scope>NUCLEOTIDE SEQUENCE [LARGE SCALE GENOMIC DNA]</scope>
    <source>
        <strain evidence="1">Aro1</strain>
    </source>
</reference>
<proteinExistence type="predicted"/>
<dbReference type="InterPro" id="IPR027878">
    <property type="entry name" value="DUF4551"/>
</dbReference>
<name>A0A0P7WYI9_SCLFO</name>